<evidence type="ECO:0000313" key="1">
    <source>
        <dbReference type="EMBL" id="KAI3829223.1"/>
    </source>
</evidence>
<proteinExistence type="predicted"/>
<organism evidence="1 2">
    <name type="scientific">Smallanthus sonchifolius</name>
    <dbReference type="NCBI Taxonomy" id="185202"/>
    <lineage>
        <taxon>Eukaryota</taxon>
        <taxon>Viridiplantae</taxon>
        <taxon>Streptophyta</taxon>
        <taxon>Embryophyta</taxon>
        <taxon>Tracheophyta</taxon>
        <taxon>Spermatophyta</taxon>
        <taxon>Magnoliopsida</taxon>
        <taxon>eudicotyledons</taxon>
        <taxon>Gunneridae</taxon>
        <taxon>Pentapetalae</taxon>
        <taxon>asterids</taxon>
        <taxon>campanulids</taxon>
        <taxon>Asterales</taxon>
        <taxon>Asteraceae</taxon>
        <taxon>Asteroideae</taxon>
        <taxon>Heliantheae alliance</taxon>
        <taxon>Millerieae</taxon>
        <taxon>Smallanthus</taxon>
    </lineage>
</organism>
<comment type="caution">
    <text evidence="1">The sequence shown here is derived from an EMBL/GenBank/DDBJ whole genome shotgun (WGS) entry which is preliminary data.</text>
</comment>
<protein>
    <submittedName>
        <fullName evidence="1">Uncharacterized protein</fullName>
    </submittedName>
</protein>
<evidence type="ECO:0000313" key="2">
    <source>
        <dbReference type="Proteomes" id="UP001056120"/>
    </source>
</evidence>
<reference evidence="1 2" key="2">
    <citation type="journal article" date="2022" name="Mol. Ecol. Resour.">
        <title>The genomes of chicory, endive, great burdock and yacon provide insights into Asteraceae paleo-polyploidization history and plant inulin production.</title>
        <authorList>
            <person name="Fan W."/>
            <person name="Wang S."/>
            <person name="Wang H."/>
            <person name="Wang A."/>
            <person name="Jiang F."/>
            <person name="Liu H."/>
            <person name="Zhao H."/>
            <person name="Xu D."/>
            <person name="Zhang Y."/>
        </authorList>
    </citation>
    <scope>NUCLEOTIDE SEQUENCE [LARGE SCALE GENOMIC DNA]</scope>
    <source>
        <strain evidence="2">cv. Yunnan</strain>
        <tissue evidence="1">Leaves</tissue>
    </source>
</reference>
<reference evidence="2" key="1">
    <citation type="journal article" date="2022" name="Mol. Ecol. Resour.">
        <title>The genomes of chicory, endive, great burdock and yacon provide insights into Asteraceae palaeo-polyploidization history and plant inulin production.</title>
        <authorList>
            <person name="Fan W."/>
            <person name="Wang S."/>
            <person name="Wang H."/>
            <person name="Wang A."/>
            <person name="Jiang F."/>
            <person name="Liu H."/>
            <person name="Zhao H."/>
            <person name="Xu D."/>
            <person name="Zhang Y."/>
        </authorList>
    </citation>
    <scope>NUCLEOTIDE SEQUENCE [LARGE SCALE GENOMIC DNA]</scope>
    <source>
        <strain evidence="2">cv. Yunnan</strain>
    </source>
</reference>
<dbReference type="Proteomes" id="UP001056120">
    <property type="component" value="Linkage Group LG01"/>
</dbReference>
<dbReference type="EMBL" id="CM042018">
    <property type="protein sequence ID" value="KAI3829223.1"/>
    <property type="molecule type" value="Genomic_DNA"/>
</dbReference>
<sequence>MHGLTSPFLLPTGYAPPLLPPSLVHMTGQMPSTSSHWRDHLLEESIPVALTESDILARVKNGTAKTTPFAFPF</sequence>
<gene>
    <name evidence="1" type="ORF">L1987_03340</name>
</gene>
<accession>A0ACB9KAH3</accession>
<keyword evidence="2" id="KW-1185">Reference proteome</keyword>
<name>A0ACB9KAH3_9ASTR</name>